<evidence type="ECO:0000313" key="4">
    <source>
        <dbReference type="Proteomes" id="UP000013827"/>
    </source>
</evidence>
<dbReference type="Pfam" id="PF00462">
    <property type="entry name" value="Glutaredoxin"/>
    <property type="match status" value="1"/>
</dbReference>
<keyword evidence="4" id="KW-1185">Reference proteome</keyword>
<evidence type="ECO:0000259" key="2">
    <source>
        <dbReference type="Pfam" id="PF00462"/>
    </source>
</evidence>
<dbReference type="GO" id="GO:0005737">
    <property type="term" value="C:cytoplasm"/>
    <property type="evidence" value="ECO:0007669"/>
    <property type="project" value="TreeGrafter"/>
</dbReference>
<reference evidence="4" key="1">
    <citation type="journal article" date="2013" name="Nature">
        <title>Pan genome of the phytoplankton Emiliania underpins its global distribution.</title>
        <authorList>
            <person name="Read B.A."/>
            <person name="Kegel J."/>
            <person name="Klute M.J."/>
            <person name="Kuo A."/>
            <person name="Lefebvre S.C."/>
            <person name="Maumus F."/>
            <person name="Mayer C."/>
            <person name="Miller J."/>
            <person name="Monier A."/>
            <person name="Salamov A."/>
            <person name="Young J."/>
            <person name="Aguilar M."/>
            <person name="Claverie J.M."/>
            <person name="Frickenhaus S."/>
            <person name="Gonzalez K."/>
            <person name="Herman E.K."/>
            <person name="Lin Y.C."/>
            <person name="Napier J."/>
            <person name="Ogata H."/>
            <person name="Sarno A.F."/>
            <person name="Shmutz J."/>
            <person name="Schroeder D."/>
            <person name="de Vargas C."/>
            <person name="Verret F."/>
            <person name="von Dassow P."/>
            <person name="Valentin K."/>
            <person name="Van de Peer Y."/>
            <person name="Wheeler G."/>
            <person name="Dacks J.B."/>
            <person name="Delwiche C.F."/>
            <person name="Dyhrman S.T."/>
            <person name="Glockner G."/>
            <person name="John U."/>
            <person name="Richards T."/>
            <person name="Worden A.Z."/>
            <person name="Zhang X."/>
            <person name="Grigoriev I.V."/>
            <person name="Allen A.E."/>
            <person name="Bidle K."/>
            <person name="Borodovsky M."/>
            <person name="Bowler C."/>
            <person name="Brownlee C."/>
            <person name="Cock J.M."/>
            <person name="Elias M."/>
            <person name="Gladyshev V.N."/>
            <person name="Groth M."/>
            <person name="Guda C."/>
            <person name="Hadaegh A."/>
            <person name="Iglesias-Rodriguez M.D."/>
            <person name="Jenkins J."/>
            <person name="Jones B.M."/>
            <person name="Lawson T."/>
            <person name="Leese F."/>
            <person name="Lindquist E."/>
            <person name="Lobanov A."/>
            <person name="Lomsadze A."/>
            <person name="Malik S.B."/>
            <person name="Marsh M.E."/>
            <person name="Mackinder L."/>
            <person name="Mock T."/>
            <person name="Mueller-Roeber B."/>
            <person name="Pagarete A."/>
            <person name="Parker M."/>
            <person name="Probert I."/>
            <person name="Quesneville H."/>
            <person name="Raines C."/>
            <person name="Rensing S.A."/>
            <person name="Riano-Pachon D.M."/>
            <person name="Richier S."/>
            <person name="Rokitta S."/>
            <person name="Shiraiwa Y."/>
            <person name="Soanes D.M."/>
            <person name="van der Giezen M."/>
            <person name="Wahlund T.M."/>
            <person name="Williams B."/>
            <person name="Wilson W."/>
            <person name="Wolfe G."/>
            <person name="Wurch L.L."/>
        </authorList>
    </citation>
    <scope>NUCLEOTIDE SEQUENCE</scope>
</reference>
<dbReference type="Gene3D" id="3.40.30.10">
    <property type="entry name" value="Glutaredoxin"/>
    <property type="match status" value="1"/>
</dbReference>
<dbReference type="RefSeq" id="XP_005790925.1">
    <property type="nucleotide sequence ID" value="XM_005790868.1"/>
</dbReference>
<evidence type="ECO:0000256" key="1">
    <source>
        <dbReference type="SAM" id="MobiDB-lite"/>
    </source>
</evidence>
<name>A0A0D3KRW1_EMIH1</name>
<dbReference type="KEGG" id="ehx:EMIHUDRAFT_454667"/>
<dbReference type="PANTHER" id="PTHR45694">
    <property type="entry name" value="GLUTAREDOXIN 2"/>
    <property type="match status" value="1"/>
</dbReference>
<dbReference type="eggNOG" id="KOG1752">
    <property type="taxonomic scope" value="Eukaryota"/>
</dbReference>
<dbReference type="SUPFAM" id="SSF52833">
    <property type="entry name" value="Thioredoxin-like"/>
    <property type="match status" value="1"/>
</dbReference>
<dbReference type="GO" id="GO:0034599">
    <property type="term" value="P:cellular response to oxidative stress"/>
    <property type="evidence" value="ECO:0007669"/>
    <property type="project" value="TreeGrafter"/>
</dbReference>
<dbReference type="AlphaFoldDB" id="A0A0D3KRW1"/>
<protein>
    <recommendedName>
        <fullName evidence="2">Glutaredoxin domain-containing protein</fullName>
    </recommendedName>
</protein>
<reference evidence="3" key="2">
    <citation type="submission" date="2024-10" db="UniProtKB">
        <authorList>
            <consortium name="EnsemblProtists"/>
        </authorList>
    </citation>
    <scope>IDENTIFICATION</scope>
</reference>
<dbReference type="GO" id="GO:0015038">
    <property type="term" value="F:glutathione disulfide oxidoreductase activity"/>
    <property type="evidence" value="ECO:0007669"/>
    <property type="project" value="TreeGrafter"/>
</dbReference>
<accession>A0A0D3KRW1</accession>
<sequence>MRVGSPEDCCRDPPVVTQPPTSSATEESEGAPPLTAGLAAHRPTKHPLEHLYKHKYKGDLLQVVNAPGGSGKTLALATLLVEQEEIRSRNTLNFQASKFGSEASERSGDPTGNPFIQAINGLQEAIQNSPAAKFKKGLAKLQAGDYDEIAMHPLAAPSLGDRVVLDGYGAEYRVVELNEVQDGYALRAELADLTGRTSVPAVFIGGEFVGGCNDGGLGGVMTLDKAGKLQPMLQN</sequence>
<dbReference type="InterPro" id="IPR002109">
    <property type="entry name" value="Glutaredoxin"/>
</dbReference>
<dbReference type="InterPro" id="IPR036249">
    <property type="entry name" value="Thioredoxin-like_sf"/>
</dbReference>
<dbReference type="EnsemblProtists" id="EOD38496">
    <property type="protein sequence ID" value="EOD38496"/>
    <property type="gene ID" value="EMIHUDRAFT_454667"/>
</dbReference>
<feature type="region of interest" description="Disordered" evidence="1">
    <location>
        <begin position="1"/>
        <end position="39"/>
    </location>
</feature>
<dbReference type="HOGENOM" id="CLU_1182057_0_0_1"/>
<organism evidence="3 4">
    <name type="scientific">Emiliania huxleyi (strain CCMP1516)</name>
    <dbReference type="NCBI Taxonomy" id="280463"/>
    <lineage>
        <taxon>Eukaryota</taxon>
        <taxon>Haptista</taxon>
        <taxon>Haptophyta</taxon>
        <taxon>Prymnesiophyceae</taxon>
        <taxon>Isochrysidales</taxon>
        <taxon>Noelaerhabdaceae</taxon>
        <taxon>Emiliania</taxon>
    </lineage>
</organism>
<dbReference type="PaxDb" id="2903-EOD38496"/>
<dbReference type="PANTHER" id="PTHR45694:SF18">
    <property type="entry name" value="GLUTAREDOXIN-1-RELATED"/>
    <property type="match status" value="1"/>
</dbReference>
<dbReference type="GeneID" id="17283766"/>
<feature type="domain" description="Glutaredoxin" evidence="2">
    <location>
        <begin position="164"/>
        <end position="209"/>
    </location>
</feature>
<dbReference type="STRING" id="2903.R1FS91"/>
<evidence type="ECO:0000313" key="3">
    <source>
        <dbReference type="EnsemblProtists" id="EOD38496"/>
    </source>
</evidence>
<proteinExistence type="predicted"/>
<dbReference type="Proteomes" id="UP000013827">
    <property type="component" value="Unassembled WGS sequence"/>
</dbReference>
<dbReference type="PROSITE" id="PS51354">
    <property type="entry name" value="GLUTAREDOXIN_2"/>
    <property type="match status" value="1"/>
</dbReference>